<dbReference type="InterPro" id="IPR036318">
    <property type="entry name" value="FAD-bd_PCMH-like_sf"/>
</dbReference>
<keyword evidence="6" id="KW-1185">Reference proteome</keyword>
<dbReference type="InterPro" id="IPR016171">
    <property type="entry name" value="Vanillyl_alc_oxidase_C-sub2"/>
</dbReference>
<comment type="caution">
    <text evidence="5">The sequence shown here is derived from an EMBL/GenBank/DDBJ whole genome shotgun (WGS) entry which is preliminary data.</text>
</comment>
<evidence type="ECO:0000313" key="5">
    <source>
        <dbReference type="EMBL" id="GMG87346.1"/>
    </source>
</evidence>
<dbReference type="Gene3D" id="3.30.70.2520">
    <property type="match status" value="1"/>
</dbReference>
<dbReference type="PANTHER" id="PTHR43762:SF1">
    <property type="entry name" value="D-ARABINONO-1,4-LACTONE OXIDASE"/>
    <property type="match status" value="1"/>
</dbReference>
<feature type="signal peptide" evidence="3">
    <location>
        <begin position="1"/>
        <end position="27"/>
    </location>
</feature>
<keyword evidence="2" id="KW-0560">Oxidoreductase</keyword>
<feature type="chain" id="PRO_5047323081" evidence="3">
    <location>
        <begin position="28"/>
        <end position="456"/>
    </location>
</feature>
<keyword evidence="1" id="KW-0285">Flavoprotein</keyword>
<evidence type="ECO:0000313" key="6">
    <source>
        <dbReference type="Proteomes" id="UP001224392"/>
    </source>
</evidence>
<evidence type="ECO:0000256" key="2">
    <source>
        <dbReference type="ARBA" id="ARBA00023002"/>
    </source>
</evidence>
<evidence type="ECO:0000256" key="1">
    <source>
        <dbReference type="ARBA" id="ARBA00022827"/>
    </source>
</evidence>
<dbReference type="EMBL" id="BSYJ01000003">
    <property type="protein sequence ID" value="GMG87346.1"/>
    <property type="molecule type" value="Genomic_DNA"/>
</dbReference>
<evidence type="ECO:0000256" key="3">
    <source>
        <dbReference type="SAM" id="SignalP"/>
    </source>
</evidence>
<evidence type="ECO:0000259" key="4">
    <source>
        <dbReference type="PROSITE" id="PS51387"/>
    </source>
</evidence>
<keyword evidence="3" id="KW-0732">Signal</keyword>
<reference evidence="5 6" key="1">
    <citation type="submission" date="2023-04" db="EMBL/GenBank/DDBJ databases">
        <title>Marinobulbifer ophiurae gen. nov., sp. Nov., isolate from tissue of brittle star Ophioplocus japonicus.</title>
        <authorList>
            <person name="Kawano K."/>
            <person name="Sawayama S."/>
            <person name="Nakagawa S."/>
        </authorList>
    </citation>
    <scope>NUCLEOTIDE SEQUENCE [LARGE SCALE GENOMIC DNA]</scope>
    <source>
        <strain evidence="5 6">NKW57</strain>
    </source>
</reference>
<gene>
    <name evidence="5" type="ORF">MNKW57_16670</name>
</gene>
<sequence>MLTRRTMLSAMVAAAIGTQLAPLGALAQTGGGKRRLPWRNWSGSQQCFPESRKAPASVAELQELLASTRGIVRPVGAGHSFTPLVPTDHTIVSLSRLSGVVDHDDEKLQATIMAGTRLGEIGQPLSEQGQALINMPDIDAQSLAGCLATATHGTGAGLSCLSAYVTGLQLVTADGTLVDCDAQNNPEVFEAARVSLGSLGVITQVRMQNQATYRLRRETVWREFDEILEIAQDMADAHRNFEFYYIPFSGMGFTDAHDLTDEPISSTEKLDSNEGAMELKTARDWLSWSPGLRELILGSYARTVPDEITIERSWKNYTSERNVRFNEMEYHLPRETGLQALKEIRDALESQHHEVFFPIEVRFVKGDDMWLSPFYKRDSISIAVHRYFEEDFQPYFQTIEPILQKYQGRPHWGKLNTLNGEQLRALYPRWDDFAAVRRELDPHGRFLNDYLHGLFG</sequence>
<dbReference type="PANTHER" id="PTHR43762">
    <property type="entry name" value="L-GULONOLACTONE OXIDASE"/>
    <property type="match status" value="1"/>
</dbReference>
<dbReference type="InterPro" id="IPR016166">
    <property type="entry name" value="FAD-bd_PCMH"/>
</dbReference>
<proteinExistence type="predicted"/>
<dbReference type="Gene3D" id="3.30.43.10">
    <property type="entry name" value="Uridine Diphospho-n-acetylenolpyruvylglucosamine Reductase, domain 2"/>
    <property type="match status" value="1"/>
</dbReference>
<dbReference type="Pfam" id="PF04030">
    <property type="entry name" value="ALO"/>
    <property type="match status" value="1"/>
</dbReference>
<dbReference type="PROSITE" id="PS51387">
    <property type="entry name" value="FAD_PCMH"/>
    <property type="match status" value="1"/>
</dbReference>
<dbReference type="InterPro" id="IPR016169">
    <property type="entry name" value="FAD-bd_PCMH_sub2"/>
</dbReference>
<dbReference type="PROSITE" id="PS51318">
    <property type="entry name" value="TAT"/>
    <property type="match status" value="1"/>
</dbReference>
<dbReference type="Gene3D" id="1.10.45.10">
    <property type="entry name" value="Vanillyl-alcohol Oxidase, Chain A, domain 4"/>
    <property type="match status" value="1"/>
</dbReference>
<dbReference type="NCBIfam" id="TIGR01679">
    <property type="entry name" value="bact_FAD_ox"/>
    <property type="match status" value="1"/>
</dbReference>
<dbReference type="RefSeq" id="WP_285763977.1">
    <property type="nucleotide sequence ID" value="NZ_BSYJ01000003.1"/>
</dbReference>
<dbReference type="Gene3D" id="3.30.465.10">
    <property type="match status" value="1"/>
</dbReference>
<feature type="domain" description="FAD-binding PCMH-type" evidence="4">
    <location>
        <begin position="45"/>
        <end position="212"/>
    </location>
</feature>
<dbReference type="InterPro" id="IPR007173">
    <property type="entry name" value="ALO_C"/>
</dbReference>
<dbReference type="InterPro" id="IPR016167">
    <property type="entry name" value="FAD-bd_PCMH_sub1"/>
</dbReference>
<protein>
    <submittedName>
        <fullName evidence="5">D-arabinono-1,4-lactone oxidase</fullName>
    </submittedName>
</protein>
<dbReference type="InterPro" id="IPR010031">
    <property type="entry name" value="FAD_lactone_oxidase-like"/>
</dbReference>
<dbReference type="InterPro" id="IPR006094">
    <property type="entry name" value="Oxid_FAD_bind_N"/>
</dbReference>
<organism evidence="5 6">
    <name type="scientific">Biformimicrobium ophioploci</name>
    <dbReference type="NCBI Taxonomy" id="3036711"/>
    <lineage>
        <taxon>Bacteria</taxon>
        <taxon>Pseudomonadati</taxon>
        <taxon>Pseudomonadota</taxon>
        <taxon>Gammaproteobacteria</taxon>
        <taxon>Cellvibrionales</taxon>
        <taxon>Microbulbiferaceae</taxon>
        <taxon>Biformimicrobium</taxon>
    </lineage>
</organism>
<dbReference type="Proteomes" id="UP001224392">
    <property type="component" value="Unassembled WGS sequence"/>
</dbReference>
<keyword evidence="1" id="KW-0274">FAD</keyword>
<accession>A0ABQ6LZ62</accession>
<dbReference type="PIRSF" id="PIRSF000136">
    <property type="entry name" value="LGO_GLO"/>
    <property type="match status" value="1"/>
</dbReference>
<dbReference type="InterPro" id="IPR006311">
    <property type="entry name" value="TAT_signal"/>
</dbReference>
<dbReference type="Pfam" id="PF01565">
    <property type="entry name" value="FAD_binding_4"/>
    <property type="match status" value="1"/>
</dbReference>
<dbReference type="SUPFAM" id="SSF56176">
    <property type="entry name" value="FAD-binding/transporter-associated domain-like"/>
    <property type="match status" value="1"/>
</dbReference>
<name>A0ABQ6LZ62_9GAMM</name>